<dbReference type="AlphaFoldDB" id="A0A1D2YWD6"/>
<evidence type="ECO:0000259" key="1">
    <source>
        <dbReference type="PROSITE" id="PS51186"/>
    </source>
</evidence>
<dbReference type="Proteomes" id="UP000243739">
    <property type="component" value="Unassembled WGS sequence"/>
</dbReference>
<reference evidence="2 3" key="1">
    <citation type="submission" date="2016-09" db="EMBL/GenBank/DDBJ databases">
        <title>Draft genome sequence for the type strain of Vulcanibacillus modesticaldus BR, a strictly anaerobic, moderately thermophilic, and nitrate-reducing bacterium from deep sea-hydrothermal vents of the Mid-Atlantic Ridge.</title>
        <authorList>
            <person name="Abin C.A."/>
            <person name="Hollibaugh J.T."/>
        </authorList>
    </citation>
    <scope>NUCLEOTIDE SEQUENCE [LARGE SCALE GENOMIC DNA]</scope>
    <source>
        <strain evidence="2 3">BR</strain>
    </source>
</reference>
<gene>
    <name evidence="2" type="ORF">BHF71_06335</name>
</gene>
<dbReference type="OrthoDB" id="2869300at2"/>
<evidence type="ECO:0000313" key="2">
    <source>
        <dbReference type="EMBL" id="OEG00061.1"/>
    </source>
</evidence>
<accession>A0A1D2YWD6</accession>
<dbReference type="InterPro" id="IPR000182">
    <property type="entry name" value="GNAT_dom"/>
</dbReference>
<name>A0A1D2YWD6_9BACI</name>
<feature type="domain" description="N-acetyltransferase" evidence="1">
    <location>
        <begin position="4"/>
        <end position="157"/>
    </location>
</feature>
<dbReference type="EMBL" id="MIJF01000008">
    <property type="protein sequence ID" value="OEG00061.1"/>
    <property type="molecule type" value="Genomic_DNA"/>
</dbReference>
<dbReference type="GO" id="GO:0016747">
    <property type="term" value="F:acyltransferase activity, transferring groups other than amino-acyl groups"/>
    <property type="evidence" value="ECO:0007669"/>
    <property type="project" value="InterPro"/>
</dbReference>
<dbReference type="SUPFAM" id="SSF55729">
    <property type="entry name" value="Acyl-CoA N-acyltransferases (Nat)"/>
    <property type="match status" value="1"/>
</dbReference>
<dbReference type="InterPro" id="IPR016181">
    <property type="entry name" value="Acyl_CoA_acyltransferase"/>
</dbReference>
<keyword evidence="3" id="KW-1185">Reference proteome</keyword>
<evidence type="ECO:0000313" key="3">
    <source>
        <dbReference type="Proteomes" id="UP000243739"/>
    </source>
</evidence>
<dbReference type="Pfam" id="PF13673">
    <property type="entry name" value="Acetyltransf_10"/>
    <property type="match status" value="1"/>
</dbReference>
<comment type="caution">
    <text evidence="2">The sequence shown here is derived from an EMBL/GenBank/DDBJ whole genome shotgun (WGS) entry which is preliminary data.</text>
</comment>
<dbReference type="RefSeq" id="WP_069656033.1">
    <property type="nucleotide sequence ID" value="NZ_MIJF01000008.1"/>
</dbReference>
<protein>
    <recommendedName>
        <fullName evidence="1">N-acetyltransferase domain-containing protein</fullName>
    </recommendedName>
</protein>
<dbReference type="Gene3D" id="3.40.630.30">
    <property type="match status" value="1"/>
</dbReference>
<dbReference type="STRING" id="337097.BHF71_06335"/>
<dbReference type="PROSITE" id="PS51186">
    <property type="entry name" value="GNAT"/>
    <property type="match status" value="1"/>
</dbReference>
<sequence>MKKIKINPRTPENLRKYIIRFVSKYGEGHITKQAINWLRKTPFSSLNKDNGDLIHIYLSESNRIIGVIAIANYGLKQAIIVVHPKARKKGIAYKLTTGVLEDIDRLYVKVANDNIPSIKHCFNVGMRAFDLIKGPTGKPTLILGFGNWNKEEWKKREASDISNI</sequence>
<proteinExistence type="predicted"/>
<organism evidence="2 3">
    <name type="scientific">Vulcanibacillus modesticaldus</name>
    <dbReference type="NCBI Taxonomy" id="337097"/>
    <lineage>
        <taxon>Bacteria</taxon>
        <taxon>Bacillati</taxon>
        <taxon>Bacillota</taxon>
        <taxon>Bacilli</taxon>
        <taxon>Bacillales</taxon>
        <taxon>Bacillaceae</taxon>
        <taxon>Vulcanibacillus</taxon>
    </lineage>
</organism>